<sequence length="179" mass="21286">YISSMDVEEFRDTFYYLFRRIATHTEARDKHRLMILVYDYHNECRSEPLICVDSISNEEKSCSAQRRGFIAVEIRLRYWAYGYVKCGDYKNLPALRNILNDGQADLYTKFHRCLILFSDSFTRFTGVIQDQPAFQLGIDSETEAWWWKKFPLTRADLIESWKCVENSIESIVNEYELVD</sequence>
<gene>
    <name evidence="1" type="primary">WBGene00275674</name>
</gene>
<dbReference type="EnsemblMetazoa" id="PPA37305.1">
    <property type="protein sequence ID" value="PPA37305.1"/>
    <property type="gene ID" value="WBGene00275674"/>
</dbReference>
<protein>
    <submittedName>
        <fullName evidence="1">Uncharacterized protein</fullName>
    </submittedName>
</protein>
<reference evidence="2" key="1">
    <citation type="journal article" date="2008" name="Nat. Genet.">
        <title>The Pristionchus pacificus genome provides a unique perspective on nematode lifestyle and parasitism.</title>
        <authorList>
            <person name="Dieterich C."/>
            <person name="Clifton S.W."/>
            <person name="Schuster L.N."/>
            <person name="Chinwalla A."/>
            <person name="Delehaunty K."/>
            <person name="Dinkelacker I."/>
            <person name="Fulton L."/>
            <person name="Fulton R."/>
            <person name="Godfrey J."/>
            <person name="Minx P."/>
            <person name="Mitreva M."/>
            <person name="Roeseler W."/>
            <person name="Tian H."/>
            <person name="Witte H."/>
            <person name="Yang S.P."/>
            <person name="Wilson R.K."/>
            <person name="Sommer R.J."/>
        </authorList>
    </citation>
    <scope>NUCLEOTIDE SEQUENCE [LARGE SCALE GENOMIC DNA]</scope>
    <source>
        <strain evidence="2">PS312</strain>
    </source>
</reference>
<accession>A0A2A6BS07</accession>
<keyword evidence="2" id="KW-1185">Reference proteome</keyword>
<organism evidence="1 2">
    <name type="scientific">Pristionchus pacificus</name>
    <name type="common">Parasitic nematode worm</name>
    <dbReference type="NCBI Taxonomy" id="54126"/>
    <lineage>
        <taxon>Eukaryota</taxon>
        <taxon>Metazoa</taxon>
        <taxon>Ecdysozoa</taxon>
        <taxon>Nematoda</taxon>
        <taxon>Chromadorea</taxon>
        <taxon>Rhabditida</taxon>
        <taxon>Rhabditina</taxon>
        <taxon>Diplogasteromorpha</taxon>
        <taxon>Diplogasteroidea</taxon>
        <taxon>Neodiplogasteridae</taxon>
        <taxon>Pristionchus</taxon>
    </lineage>
</organism>
<evidence type="ECO:0000313" key="2">
    <source>
        <dbReference type="Proteomes" id="UP000005239"/>
    </source>
</evidence>
<evidence type="ECO:0000313" key="1">
    <source>
        <dbReference type="EnsemblMetazoa" id="PPA37305.1"/>
    </source>
</evidence>
<proteinExistence type="predicted"/>
<accession>A0A8R1YT65</accession>
<dbReference type="Proteomes" id="UP000005239">
    <property type="component" value="Unassembled WGS sequence"/>
</dbReference>
<dbReference type="AlphaFoldDB" id="A0A2A6BS07"/>
<reference evidence="1" key="2">
    <citation type="submission" date="2022-06" db="UniProtKB">
        <authorList>
            <consortium name="EnsemblMetazoa"/>
        </authorList>
    </citation>
    <scope>IDENTIFICATION</scope>
    <source>
        <strain evidence="1">PS312</strain>
    </source>
</reference>
<name>A0A2A6BS07_PRIPA</name>